<dbReference type="SUPFAM" id="SSF46894">
    <property type="entry name" value="C-terminal effector domain of the bipartite response regulators"/>
    <property type="match status" value="1"/>
</dbReference>
<dbReference type="Gene3D" id="1.10.10.10">
    <property type="entry name" value="Winged helix-like DNA-binding domain superfamily/Winged helix DNA-binding domain"/>
    <property type="match status" value="1"/>
</dbReference>
<reference evidence="5 6" key="1">
    <citation type="submission" date="2019-09" db="EMBL/GenBank/DDBJ databases">
        <title>Genome sequencing of strain KACC 19322.</title>
        <authorList>
            <person name="Heo J."/>
            <person name="Kim S.-J."/>
            <person name="Kim J.-S."/>
            <person name="Hong S.-B."/>
            <person name="Kwon S.-W."/>
        </authorList>
    </citation>
    <scope>NUCLEOTIDE SEQUENCE [LARGE SCALE GENOMIC DNA]</scope>
    <source>
        <strain evidence="5 6">KACC 19322</strain>
    </source>
</reference>
<dbReference type="Pfam" id="PF00196">
    <property type="entry name" value="GerE"/>
    <property type="match status" value="1"/>
</dbReference>
<dbReference type="RefSeq" id="WP_149324916.1">
    <property type="nucleotide sequence ID" value="NZ_CP043504.1"/>
</dbReference>
<dbReference type="SMART" id="SM00421">
    <property type="entry name" value="HTH_LUXR"/>
    <property type="match status" value="1"/>
</dbReference>
<gene>
    <name evidence="5" type="ORF">FLP23_05410</name>
</gene>
<dbReference type="Proteomes" id="UP000322159">
    <property type="component" value="Chromosome"/>
</dbReference>
<keyword evidence="6" id="KW-1185">Reference proteome</keyword>
<dbReference type="PROSITE" id="PS50043">
    <property type="entry name" value="HTH_LUXR_2"/>
    <property type="match status" value="1"/>
</dbReference>
<protein>
    <submittedName>
        <fullName evidence="5">Helix-turn-helix transcriptional regulator</fullName>
    </submittedName>
</protein>
<dbReference type="KEGG" id="lyk:FLP23_05410"/>
<dbReference type="PANTHER" id="PTHR44688:SF16">
    <property type="entry name" value="DNA-BINDING TRANSCRIPTIONAL ACTIVATOR DEVR_DOSR"/>
    <property type="match status" value="1"/>
</dbReference>
<evidence type="ECO:0000313" key="5">
    <source>
        <dbReference type="EMBL" id="QEO09495.1"/>
    </source>
</evidence>
<dbReference type="CDD" id="cd06170">
    <property type="entry name" value="LuxR_C_like"/>
    <property type="match status" value="1"/>
</dbReference>
<dbReference type="EMBL" id="CP043504">
    <property type="protein sequence ID" value="QEO09495.1"/>
    <property type="molecule type" value="Genomic_DNA"/>
</dbReference>
<dbReference type="PANTHER" id="PTHR44688">
    <property type="entry name" value="DNA-BINDING TRANSCRIPTIONAL ACTIVATOR DEVR_DOSR"/>
    <property type="match status" value="1"/>
</dbReference>
<accession>A0A5C1Y8D8</accession>
<feature type="domain" description="HTH luxR-type" evidence="4">
    <location>
        <begin position="291"/>
        <end position="357"/>
    </location>
</feature>
<sequence>MLKDVAAARARGDIDVLSRAGLGLEDFLTEAVDSVHRAVPWVAACISTQDPATHILTSARKYGALEGRNEHDGLWARLEYGGDDPTNFLSLYATGRTAVAMQLATDGGIERSVRMGQLMRPHYDFWDETRMIFADGDTYWGTMSLFRGSDEAAFDPVEVGWLQSLAPLLARGVRAGLVAGSVADARSPSAGVSLTIVDGSDTVTQISPGAERRLAQLLTDERSAHPMSMIAALAGAARRYGRGELPTPPRVRVRTADGEWLLIQASPLSGADAGAVAIMIEDAAPVDVAGVLLAALELTDREREVLRLILRGADTKTIAAELFLSPYTVQDHCKAIFEKVGVRSRRELIAQLMHHPGDAVHGDDAPSS</sequence>
<dbReference type="AlphaFoldDB" id="A0A5C1Y8D8"/>
<dbReference type="InterPro" id="IPR016032">
    <property type="entry name" value="Sig_transdc_resp-reg_C-effctor"/>
</dbReference>
<keyword evidence="3" id="KW-0804">Transcription</keyword>
<evidence type="ECO:0000256" key="3">
    <source>
        <dbReference type="ARBA" id="ARBA00023163"/>
    </source>
</evidence>
<dbReference type="InterPro" id="IPR000792">
    <property type="entry name" value="Tscrpt_reg_LuxR_C"/>
</dbReference>
<organism evidence="5 6">
    <name type="scientific">Protaetiibacter larvae</name>
    <dbReference type="NCBI Taxonomy" id="2592654"/>
    <lineage>
        <taxon>Bacteria</taxon>
        <taxon>Bacillati</taxon>
        <taxon>Actinomycetota</taxon>
        <taxon>Actinomycetes</taxon>
        <taxon>Micrococcales</taxon>
        <taxon>Microbacteriaceae</taxon>
        <taxon>Protaetiibacter</taxon>
    </lineage>
</organism>
<evidence type="ECO:0000256" key="2">
    <source>
        <dbReference type="ARBA" id="ARBA00023125"/>
    </source>
</evidence>
<evidence type="ECO:0000259" key="4">
    <source>
        <dbReference type="PROSITE" id="PS50043"/>
    </source>
</evidence>
<keyword evidence="2" id="KW-0238">DNA-binding</keyword>
<proteinExistence type="predicted"/>
<dbReference type="GO" id="GO:0006355">
    <property type="term" value="P:regulation of DNA-templated transcription"/>
    <property type="evidence" value="ECO:0007669"/>
    <property type="project" value="InterPro"/>
</dbReference>
<evidence type="ECO:0000313" key="6">
    <source>
        <dbReference type="Proteomes" id="UP000322159"/>
    </source>
</evidence>
<evidence type="ECO:0000256" key="1">
    <source>
        <dbReference type="ARBA" id="ARBA00023015"/>
    </source>
</evidence>
<dbReference type="PRINTS" id="PR00038">
    <property type="entry name" value="HTHLUXR"/>
</dbReference>
<dbReference type="OrthoDB" id="9815744at2"/>
<dbReference type="InterPro" id="IPR036388">
    <property type="entry name" value="WH-like_DNA-bd_sf"/>
</dbReference>
<keyword evidence="1" id="KW-0805">Transcription regulation</keyword>
<dbReference type="GO" id="GO:0003677">
    <property type="term" value="F:DNA binding"/>
    <property type="evidence" value="ECO:0007669"/>
    <property type="project" value="UniProtKB-KW"/>
</dbReference>
<dbReference type="PROSITE" id="PS00622">
    <property type="entry name" value="HTH_LUXR_1"/>
    <property type="match status" value="1"/>
</dbReference>
<name>A0A5C1Y8D8_9MICO</name>